<gene>
    <name evidence="1" type="ORF">F5876DRAFT_82866</name>
</gene>
<comment type="caution">
    <text evidence="1">The sequence shown here is derived from an EMBL/GenBank/DDBJ whole genome shotgun (WGS) entry which is preliminary data.</text>
</comment>
<accession>A0ACC1TIV4</accession>
<organism evidence="1 2">
    <name type="scientific">Lentinula aff. lateritia</name>
    <dbReference type="NCBI Taxonomy" id="2804960"/>
    <lineage>
        <taxon>Eukaryota</taxon>
        <taxon>Fungi</taxon>
        <taxon>Dikarya</taxon>
        <taxon>Basidiomycota</taxon>
        <taxon>Agaricomycotina</taxon>
        <taxon>Agaricomycetes</taxon>
        <taxon>Agaricomycetidae</taxon>
        <taxon>Agaricales</taxon>
        <taxon>Marasmiineae</taxon>
        <taxon>Omphalotaceae</taxon>
        <taxon>Lentinula</taxon>
    </lineage>
</organism>
<name>A0ACC1TIV4_9AGAR</name>
<dbReference type="Proteomes" id="UP001163835">
    <property type="component" value="Unassembled WGS sequence"/>
</dbReference>
<evidence type="ECO:0000313" key="1">
    <source>
        <dbReference type="EMBL" id="KAJ3804617.1"/>
    </source>
</evidence>
<sequence>MSITAREKWYDYEYHCGLYAEALERFALRPHDPLIAYEMVWAYSMAETRAVPVGAIPLAAFPLESYDLLPLLPASTLSTLPRVAVATAIGWNPGLLQKLAFERECSVVIFKEGNGETESRTVVYFGSDQCGRPLLLLPLQAYRPCRFFSFATLLRAVTFVYEFWHTEPSHDRCDGAVFGKRWLRDNLVREYERGADHWEGIEQGWSWLGNV</sequence>
<evidence type="ECO:0000313" key="2">
    <source>
        <dbReference type="Proteomes" id="UP001163835"/>
    </source>
</evidence>
<dbReference type="EMBL" id="MU795895">
    <property type="protein sequence ID" value="KAJ3804617.1"/>
    <property type="molecule type" value="Genomic_DNA"/>
</dbReference>
<reference evidence="1" key="1">
    <citation type="submission" date="2022-09" db="EMBL/GenBank/DDBJ databases">
        <title>A Global Phylogenomic Analysis of the Shiitake Genus Lentinula.</title>
        <authorList>
            <consortium name="DOE Joint Genome Institute"/>
            <person name="Sierra-Patev S."/>
            <person name="Min B."/>
            <person name="Naranjo-Ortiz M."/>
            <person name="Looney B."/>
            <person name="Konkel Z."/>
            <person name="Slot J.C."/>
            <person name="Sakamoto Y."/>
            <person name="Steenwyk J.L."/>
            <person name="Rokas A."/>
            <person name="Carro J."/>
            <person name="Camarero S."/>
            <person name="Ferreira P."/>
            <person name="Molpeceres G."/>
            <person name="Ruiz-Duenas F.J."/>
            <person name="Serrano A."/>
            <person name="Henrissat B."/>
            <person name="Drula E."/>
            <person name="Hughes K.W."/>
            <person name="Mata J.L."/>
            <person name="Ishikawa N.K."/>
            <person name="Vargas-Isla R."/>
            <person name="Ushijima S."/>
            <person name="Smith C.A."/>
            <person name="Ahrendt S."/>
            <person name="Andreopoulos W."/>
            <person name="He G."/>
            <person name="Labutti K."/>
            <person name="Lipzen A."/>
            <person name="Ng V."/>
            <person name="Riley R."/>
            <person name="Sandor L."/>
            <person name="Barry K."/>
            <person name="Martinez A.T."/>
            <person name="Xiao Y."/>
            <person name="Gibbons J.G."/>
            <person name="Terashima K."/>
            <person name="Grigoriev I.V."/>
            <person name="Hibbett D.S."/>
        </authorList>
    </citation>
    <scope>NUCLEOTIDE SEQUENCE</scope>
    <source>
        <strain evidence="1">TMI1499</strain>
    </source>
</reference>
<keyword evidence="2" id="KW-1185">Reference proteome</keyword>
<proteinExistence type="predicted"/>
<protein>
    <submittedName>
        <fullName evidence="1">Uncharacterized protein</fullName>
    </submittedName>
</protein>